<accession>A0AA37XEP4</accession>
<evidence type="ECO:0000259" key="4">
    <source>
        <dbReference type="PROSITE" id="PS51898"/>
    </source>
</evidence>
<reference evidence="5" key="2">
    <citation type="submission" date="2023-02" db="EMBL/GenBank/DDBJ databases">
        <authorList>
            <person name="Sun Q."/>
            <person name="Mori K."/>
        </authorList>
    </citation>
    <scope>NUCLEOTIDE SEQUENCE</scope>
    <source>
        <strain evidence="5">NBRC 112290</strain>
    </source>
</reference>
<dbReference type="EMBL" id="BSUM01000001">
    <property type="protein sequence ID" value="GMA31799.1"/>
    <property type="molecule type" value="Genomic_DNA"/>
</dbReference>
<dbReference type="InterPro" id="IPR002104">
    <property type="entry name" value="Integrase_catalytic"/>
</dbReference>
<dbReference type="SUPFAM" id="SSF56349">
    <property type="entry name" value="DNA breaking-rejoining enzymes"/>
    <property type="match status" value="1"/>
</dbReference>
<organism evidence="5 6">
    <name type="scientific">Litorihabitans aurantiacus</name>
    <dbReference type="NCBI Taxonomy" id="1930061"/>
    <lineage>
        <taxon>Bacteria</taxon>
        <taxon>Bacillati</taxon>
        <taxon>Actinomycetota</taxon>
        <taxon>Actinomycetes</taxon>
        <taxon>Micrococcales</taxon>
        <taxon>Beutenbergiaceae</taxon>
        <taxon>Litorihabitans</taxon>
    </lineage>
</organism>
<dbReference type="Pfam" id="PF00589">
    <property type="entry name" value="Phage_integrase"/>
    <property type="match status" value="1"/>
</dbReference>
<proteinExistence type="predicted"/>
<evidence type="ECO:0000313" key="6">
    <source>
        <dbReference type="Proteomes" id="UP001157161"/>
    </source>
</evidence>
<evidence type="ECO:0000313" key="5">
    <source>
        <dbReference type="EMBL" id="GMA31799.1"/>
    </source>
</evidence>
<dbReference type="InterPro" id="IPR011010">
    <property type="entry name" value="DNA_brk_join_enz"/>
</dbReference>
<feature type="domain" description="Tyr recombinase" evidence="4">
    <location>
        <begin position="1"/>
        <end position="158"/>
    </location>
</feature>
<dbReference type="GO" id="GO:0003677">
    <property type="term" value="F:DNA binding"/>
    <property type="evidence" value="ECO:0007669"/>
    <property type="project" value="InterPro"/>
</dbReference>
<comment type="subcellular location">
    <subcellularLocation>
        <location evidence="1">Cytoplasm</location>
    </subcellularLocation>
</comment>
<comment type="caution">
    <text evidence="5">The sequence shown here is derived from an EMBL/GenBank/DDBJ whole genome shotgun (WGS) entry which is preliminary data.</text>
</comment>
<dbReference type="PANTHER" id="PTHR30349:SF77">
    <property type="entry name" value="TYROSINE RECOMBINASE XERC"/>
    <property type="match status" value="1"/>
</dbReference>
<dbReference type="InterPro" id="IPR050090">
    <property type="entry name" value="Tyrosine_recombinase_XerCD"/>
</dbReference>
<dbReference type="InterPro" id="IPR013762">
    <property type="entry name" value="Integrase-like_cat_sf"/>
</dbReference>
<dbReference type="GO" id="GO:0006310">
    <property type="term" value="P:DNA recombination"/>
    <property type="evidence" value="ECO:0007669"/>
    <property type="project" value="UniProtKB-KW"/>
</dbReference>
<dbReference type="PANTHER" id="PTHR30349">
    <property type="entry name" value="PHAGE INTEGRASE-RELATED"/>
    <property type="match status" value="1"/>
</dbReference>
<protein>
    <recommendedName>
        <fullName evidence="4">Tyr recombinase domain-containing protein</fullName>
    </recommendedName>
</protein>
<evidence type="ECO:0000256" key="3">
    <source>
        <dbReference type="ARBA" id="ARBA00023172"/>
    </source>
</evidence>
<dbReference type="GO" id="GO:0015074">
    <property type="term" value="P:DNA integration"/>
    <property type="evidence" value="ECO:0007669"/>
    <property type="project" value="UniProtKB-KW"/>
</dbReference>
<dbReference type="CDD" id="cd00798">
    <property type="entry name" value="INT_XerDC_C"/>
    <property type="match status" value="1"/>
</dbReference>
<sequence length="164" mass="17464">MLRDHAVLELLYGSALRVSELTSLEISSLDHGERLVRVLGKGGKERVVPYGAPAADALGAWLAAREVLATPESGRALFLGRRGRRLDPRAVRAVVHAATGAADGPEIAPHGLRHSAATHLLEGGSDLRSIQELLGHASLATTQRYTHVSPERLVAAFVQAHPRA</sequence>
<keyword evidence="6" id="KW-1185">Reference proteome</keyword>
<reference evidence="5" key="1">
    <citation type="journal article" date="2014" name="Int. J. Syst. Evol. Microbiol.">
        <title>Complete genome sequence of Corynebacterium casei LMG S-19264T (=DSM 44701T), isolated from a smear-ripened cheese.</title>
        <authorList>
            <consortium name="US DOE Joint Genome Institute (JGI-PGF)"/>
            <person name="Walter F."/>
            <person name="Albersmeier A."/>
            <person name="Kalinowski J."/>
            <person name="Ruckert C."/>
        </authorList>
    </citation>
    <scope>NUCLEOTIDE SEQUENCE</scope>
    <source>
        <strain evidence="5">NBRC 112290</strain>
    </source>
</reference>
<dbReference type="Proteomes" id="UP001157161">
    <property type="component" value="Unassembled WGS sequence"/>
</dbReference>
<dbReference type="AlphaFoldDB" id="A0AA37XEP4"/>
<evidence type="ECO:0000256" key="1">
    <source>
        <dbReference type="ARBA" id="ARBA00004496"/>
    </source>
</evidence>
<dbReference type="Gene3D" id="1.10.443.10">
    <property type="entry name" value="Intergrase catalytic core"/>
    <property type="match status" value="1"/>
</dbReference>
<keyword evidence="2" id="KW-0229">DNA integration</keyword>
<dbReference type="GO" id="GO:0005737">
    <property type="term" value="C:cytoplasm"/>
    <property type="evidence" value="ECO:0007669"/>
    <property type="project" value="UniProtKB-SubCell"/>
</dbReference>
<keyword evidence="3" id="KW-0233">DNA recombination</keyword>
<dbReference type="PROSITE" id="PS51898">
    <property type="entry name" value="TYR_RECOMBINASE"/>
    <property type="match status" value="1"/>
</dbReference>
<evidence type="ECO:0000256" key="2">
    <source>
        <dbReference type="ARBA" id="ARBA00022908"/>
    </source>
</evidence>
<name>A0AA37XEP4_9MICO</name>
<gene>
    <name evidence="5" type="ORF">GCM10025875_17910</name>
</gene>